<keyword evidence="2" id="KW-1185">Reference proteome</keyword>
<proteinExistence type="predicted"/>
<dbReference type="EMBL" id="BQNB010009432">
    <property type="protein sequence ID" value="GJS63456.1"/>
    <property type="molecule type" value="Genomic_DNA"/>
</dbReference>
<reference evidence="1" key="2">
    <citation type="submission" date="2022-01" db="EMBL/GenBank/DDBJ databases">
        <authorList>
            <person name="Yamashiro T."/>
            <person name="Shiraishi A."/>
            <person name="Satake H."/>
            <person name="Nakayama K."/>
        </authorList>
    </citation>
    <scope>NUCLEOTIDE SEQUENCE</scope>
</reference>
<organism evidence="1 2">
    <name type="scientific">Tanacetum coccineum</name>
    <dbReference type="NCBI Taxonomy" id="301880"/>
    <lineage>
        <taxon>Eukaryota</taxon>
        <taxon>Viridiplantae</taxon>
        <taxon>Streptophyta</taxon>
        <taxon>Embryophyta</taxon>
        <taxon>Tracheophyta</taxon>
        <taxon>Spermatophyta</taxon>
        <taxon>Magnoliopsida</taxon>
        <taxon>eudicotyledons</taxon>
        <taxon>Gunneridae</taxon>
        <taxon>Pentapetalae</taxon>
        <taxon>asterids</taxon>
        <taxon>campanulids</taxon>
        <taxon>Asterales</taxon>
        <taxon>Asteraceae</taxon>
        <taxon>Asteroideae</taxon>
        <taxon>Anthemideae</taxon>
        <taxon>Anthemidinae</taxon>
        <taxon>Tanacetum</taxon>
    </lineage>
</organism>
<accession>A0ABQ4XE28</accession>
<name>A0ABQ4XE28_9ASTR</name>
<evidence type="ECO:0000313" key="2">
    <source>
        <dbReference type="Proteomes" id="UP001151760"/>
    </source>
</evidence>
<sequence>MMIEWMTRKMESNERMKDQFEYLEKIQPSKSHPHTINTKSRHEFVYNPPSVQNNDKGDVKAIKEDKTEPILTMPNPSPIMSNSPTVSPFLKDCTVHIPYMNAKTFANDVLSNHVGDKELKSTRRIGNGVLAKKEIKKDETGLPKELNKEWKLKEKVQVMEEDDWSTEGNAKLKCGGINRENEVNILE</sequence>
<reference evidence="1" key="1">
    <citation type="journal article" date="2022" name="Int. J. Mol. Sci.">
        <title>Draft Genome of Tanacetum Coccineum: Genomic Comparison of Closely Related Tanacetum-Family Plants.</title>
        <authorList>
            <person name="Yamashiro T."/>
            <person name="Shiraishi A."/>
            <person name="Nakayama K."/>
            <person name="Satake H."/>
        </authorList>
    </citation>
    <scope>NUCLEOTIDE SEQUENCE</scope>
</reference>
<gene>
    <name evidence="1" type="ORF">Tco_0678020</name>
</gene>
<comment type="caution">
    <text evidence="1">The sequence shown here is derived from an EMBL/GenBank/DDBJ whole genome shotgun (WGS) entry which is preliminary data.</text>
</comment>
<evidence type="ECO:0000313" key="1">
    <source>
        <dbReference type="EMBL" id="GJS63456.1"/>
    </source>
</evidence>
<protein>
    <submittedName>
        <fullName evidence="1">Uncharacterized protein</fullName>
    </submittedName>
</protein>
<dbReference type="Proteomes" id="UP001151760">
    <property type="component" value="Unassembled WGS sequence"/>
</dbReference>